<name>A0ABQ3ICY8_9BACT</name>
<dbReference type="RefSeq" id="WP_189631738.1">
    <property type="nucleotide sequence ID" value="NZ_BNAG01000007.1"/>
</dbReference>
<feature type="chain" id="PRO_5045513084" description="Lipoprotein" evidence="1">
    <location>
        <begin position="23"/>
        <end position="261"/>
    </location>
</feature>
<evidence type="ECO:0008006" key="4">
    <source>
        <dbReference type="Google" id="ProtNLM"/>
    </source>
</evidence>
<organism evidence="2 3">
    <name type="scientific">Roseivirga thermotolerans</name>
    <dbReference type="NCBI Taxonomy" id="1758176"/>
    <lineage>
        <taxon>Bacteria</taxon>
        <taxon>Pseudomonadati</taxon>
        <taxon>Bacteroidota</taxon>
        <taxon>Cytophagia</taxon>
        <taxon>Cytophagales</taxon>
        <taxon>Roseivirgaceae</taxon>
        <taxon>Roseivirga</taxon>
    </lineage>
</organism>
<dbReference type="EMBL" id="BNAG01000007">
    <property type="protein sequence ID" value="GHE76136.1"/>
    <property type="molecule type" value="Genomic_DNA"/>
</dbReference>
<evidence type="ECO:0000313" key="3">
    <source>
        <dbReference type="Proteomes" id="UP000658258"/>
    </source>
</evidence>
<protein>
    <recommendedName>
        <fullName evidence="4">Lipoprotein</fullName>
    </recommendedName>
</protein>
<dbReference type="Proteomes" id="UP000658258">
    <property type="component" value="Unassembled WGS sequence"/>
</dbReference>
<keyword evidence="1" id="KW-0732">Signal</keyword>
<feature type="signal peptide" evidence="1">
    <location>
        <begin position="1"/>
        <end position="22"/>
    </location>
</feature>
<evidence type="ECO:0000256" key="1">
    <source>
        <dbReference type="SAM" id="SignalP"/>
    </source>
</evidence>
<keyword evidence="3" id="KW-1185">Reference proteome</keyword>
<reference evidence="3" key="1">
    <citation type="journal article" date="2019" name="Int. J. Syst. Evol. Microbiol.">
        <title>The Global Catalogue of Microorganisms (GCM) 10K type strain sequencing project: providing services to taxonomists for standard genome sequencing and annotation.</title>
        <authorList>
            <consortium name="The Broad Institute Genomics Platform"/>
            <consortium name="The Broad Institute Genome Sequencing Center for Infectious Disease"/>
            <person name="Wu L."/>
            <person name="Ma J."/>
        </authorList>
    </citation>
    <scope>NUCLEOTIDE SEQUENCE [LARGE SCALE GENOMIC DNA]</scope>
    <source>
        <strain evidence="3">CGMCC 1.15111</strain>
    </source>
</reference>
<dbReference type="PROSITE" id="PS51257">
    <property type="entry name" value="PROKAR_LIPOPROTEIN"/>
    <property type="match status" value="1"/>
</dbReference>
<comment type="caution">
    <text evidence="2">The sequence shown here is derived from an EMBL/GenBank/DDBJ whole genome shotgun (WGS) entry which is preliminary data.</text>
</comment>
<evidence type="ECO:0000313" key="2">
    <source>
        <dbReference type="EMBL" id="GHE76136.1"/>
    </source>
</evidence>
<accession>A0ABQ3ICY8</accession>
<sequence>MKVAPLYSSLALILLLSLSSCKKDDSVSPSNCGDDLSSPLKQSYERDVAGIAIAYMLETEHPLAHEIELPGSVTDKIWGGLDAIFRSTLPQRDSIFSQYCVHHVVNNQAVYSCIVQVNEDSEVARAWASGETSTGIAAIDGLLETYGFSLTQYNNHTAVIRTDRLLNMPAFARALKASHRDITNAQPNLLTAGAGRIYYNQTHDIRYYDFVFEWHDCYDLCDNYHRWKFSVDNLCRVAFLGTESGGVNGSQPLPEPLNCGL</sequence>
<gene>
    <name evidence="2" type="ORF">GCM10011340_36280</name>
</gene>
<proteinExistence type="predicted"/>